<dbReference type="PANTHER" id="PTHR21310:SF13">
    <property type="entry name" value="AMINOGLYCOSIDE PHOSPHOTRANSFERASE DOMAIN-CONTAINING PROTEIN"/>
    <property type="match status" value="1"/>
</dbReference>
<sequence>MEPPSANGTPSVPTALEWDWEIEHEDREREAQADAALHGAMPFEVDRRILRDVVMEHMKTPVARIVFLSAGTFHKAYLITLTSAHQVVARVARRFMPRLKTESEIATLRYLREKTRVPVPEIHWYDSNPYNRLGGEWILMSKVGAEVSCCKIYGADVGGFDVAGTRGGFASSAVCFNGAHAAQPHLSSCFSDGDELEVQRSELSSPGVHRVFSLLTTETDEITDTLQAPGIPLSKVYHSLSYAQLVKLVDSLAKLVIPLFGHRFQKIGSLYLGPDPTAPRAPSPPSNSPTPTLTRASTLTMSSLSSAFSSMMETPRASQAQEAYVAFPFTPTLTPRAPPLSASSAAKPETEYHVGPIISWPFFGSFRGDLPSVPEPASPMSYVPRGPFPTTAAYFAACVEREVLAVQRENAGSAAGHKLHLDPAEILSSRHHRVVGVEGDESDDSDEWGMEESEDEWEGPGDTMYRDYRRGHRGAFLVAHTLKRENSVRNELGRWMRRGGAKHDKDGEGEEEFALDAHDLSLENVFVDPKDPAVITCIIDWESTTTRPLWAAAHMPAFLQSSPFTAKLFREAVARLADPTADKTITGRRLSDGRPNGKELSKPKSNPNSKPIVPAPAPADAHVVRLAREWLHHECTGMRLRMAHRVIEWDGWEEGLVESILGPEEDEEEWFHHSDPEDEDGDSDHDAGEVCVDVEAADAPDDRANAAADGDSNGAGVLGKSLSRRRDSEPEESPAKGGKAAVPKPKAKGGAVTGKPAGGKLFAKNLEREKEQMLDITGDICGGRGGELGRRLEAWLTHSENNSVEDDDGLDDDQTHDLENRNGYDAEAEAD</sequence>
<reference evidence="2" key="1">
    <citation type="submission" date="2020-05" db="EMBL/GenBank/DDBJ databases">
        <title>Mycena genomes resolve the evolution of fungal bioluminescence.</title>
        <authorList>
            <person name="Tsai I.J."/>
        </authorList>
    </citation>
    <scope>NUCLEOTIDE SEQUENCE</scope>
    <source>
        <strain evidence="2">160909Yilan</strain>
    </source>
</reference>
<name>A0A8H6XZI5_9AGAR</name>
<feature type="region of interest" description="Disordered" evidence="1">
    <location>
        <begin position="703"/>
        <end position="759"/>
    </location>
</feature>
<dbReference type="PANTHER" id="PTHR21310">
    <property type="entry name" value="AMINOGLYCOSIDE PHOSPHOTRANSFERASE-RELATED-RELATED"/>
    <property type="match status" value="1"/>
</dbReference>
<feature type="region of interest" description="Disordered" evidence="1">
    <location>
        <begin position="275"/>
        <end position="294"/>
    </location>
</feature>
<feature type="compositionally biased region" description="Acidic residues" evidence="1">
    <location>
        <begin position="803"/>
        <end position="812"/>
    </location>
</feature>
<evidence type="ECO:0008006" key="4">
    <source>
        <dbReference type="Google" id="ProtNLM"/>
    </source>
</evidence>
<dbReference type="SUPFAM" id="SSF56112">
    <property type="entry name" value="Protein kinase-like (PK-like)"/>
    <property type="match status" value="1"/>
</dbReference>
<evidence type="ECO:0000313" key="3">
    <source>
        <dbReference type="Proteomes" id="UP000623467"/>
    </source>
</evidence>
<gene>
    <name evidence="2" type="ORF">MSAN_01732500</name>
</gene>
<feature type="region of interest" description="Disordered" evidence="1">
    <location>
        <begin position="799"/>
        <end position="831"/>
    </location>
</feature>
<feature type="region of interest" description="Disordered" evidence="1">
    <location>
        <begin position="437"/>
        <end position="462"/>
    </location>
</feature>
<evidence type="ECO:0000256" key="1">
    <source>
        <dbReference type="SAM" id="MobiDB-lite"/>
    </source>
</evidence>
<feature type="compositionally biased region" description="Low complexity" evidence="1">
    <location>
        <begin position="735"/>
        <end position="750"/>
    </location>
</feature>
<feature type="compositionally biased region" description="Basic and acidic residues" evidence="1">
    <location>
        <begin position="813"/>
        <end position="824"/>
    </location>
</feature>
<comment type="caution">
    <text evidence="2">The sequence shown here is derived from an EMBL/GenBank/DDBJ whole genome shotgun (WGS) entry which is preliminary data.</text>
</comment>
<dbReference type="OrthoDB" id="10003767at2759"/>
<feature type="region of interest" description="Disordered" evidence="1">
    <location>
        <begin position="665"/>
        <end position="687"/>
    </location>
</feature>
<proteinExistence type="predicted"/>
<protein>
    <recommendedName>
        <fullName evidence="4">Aminoglycoside phosphotransferase domain-containing protein</fullName>
    </recommendedName>
</protein>
<feature type="region of interest" description="Disordered" evidence="1">
    <location>
        <begin position="584"/>
        <end position="616"/>
    </location>
</feature>
<accession>A0A8H6XZI5</accession>
<keyword evidence="3" id="KW-1185">Reference proteome</keyword>
<dbReference type="InterPro" id="IPR051678">
    <property type="entry name" value="AGP_Transferase"/>
</dbReference>
<dbReference type="Proteomes" id="UP000623467">
    <property type="component" value="Unassembled WGS sequence"/>
</dbReference>
<dbReference type="EMBL" id="JACAZH010000016">
    <property type="protein sequence ID" value="KAF7349426.1"/>
    <property type="molecule type" value="Genomic_DNA"/>
</dbReference>
<feature type="compositionally biased region" description="Acidic residues" evidence="1">
    <location>
        <begin position="438"/>
        <end position="459"/>
    </location>
</feature>
<evidence type="ECO:0000313" key="2">
    <source>
        <dbReference type="EMBL" id="KAF7349426.1"/>
    </source>
</evidence>
<organism evidence="2 3">
    <name type="scientific">Mycena sanguinolenta</name>
    <dbReference type="NCBI Taxonomy" id="230812"/>
    <lineage>
        <taxon>Eukaryota</taxon>
        <taxon>Fungi</taxon>
        <taxon>Dikarya</taxon>
        <taxon>Basidiomycota</taxon>
        <taxon>Agaricomycotina</taxon>
        <taxon>Agaricomycetes</taxon>
        <taxon>Agaricomycetidae</taxon>
        <taxon>Agaricales</taxon>
        <taxon>Marasmiineae</taxon>
        <taxon>Mycenaceae</taxon>
        <taxon>Mycena</taxon>
    </lineage>
</organism>
<feature type="compositionally biased region" description="Basic and acidic residues" evidence="1">
    <location>
        <begin position="589"/>
        <end position="602"/>
    </location>
</feature>
<feature type="compositionally biased region" description="Pro residues" evidence="1">
    <location>
        <begin position="276"/>
        <end position="288"/>
    </location>
</feature>
<dbReference type="InterPro" id="IPR011009">
    <property type="entry name" value="Kinase-like_dom_sf"/>
</dbReference>
<feature type="compositionally biased region" description="Low complexity" evidence="1">
    <location>
        <begin position="705"/>
        <end position="715"/>
    </location>
</feature>
<dbReference type="Gene3D" id="3.30.200.20">
    <property type="entry name" value="Phosphorylase Kinase, domain 1"/>
    <property type="match status" value="1"/>
</dbReference>
<dbReference type="AlphaFoldDB" id="A0A8H6XZI5"/>